<accession>A0A9Q8JGR7</accession>
<dbReference type="Pfam" id="PF03235">
    <property type="entry name" value="GmrSD_N"/>
    <property type="match status" value="1"/>
</dbReference>
<dbReference type="RefSeq" id="WP_145463533.1">
    <property type="nucleotide sequence ID" value="NZ_VNHC01000002.1"/>
</dbReference>
<reference evidence="3 4" key="1">
    <citation type="submission" date="2019-07" db="EMBL/GenBank/DDBJ databases">
        <title>Genome sequence of Weissella cibaria GK1.</title>
        <authorList>
            <person name="Choi H.-J."/>
        </authorList>
    </citation>
    <scope>NUCLEOTIDE SEQUENCE [LARGE SCALE GENOMIC DNA]</scope>
    <source>
        <strain evidence="3 4">GK1</strain>
    </source>
</reference>
<dbReference type="AlphaFoldDB" id="A0A9Q8JGR7"/>
<feature type="domain" description="GmrSD restriction endonucleases N-terminal" evidence="1">
    <location>
        <begin position="15"/>
        <end position="236"/>
    </location>
</feature>
<dbReference type="PANTHER" id="PTHR35149">
    <property type="entry name" value="SLL5132 PROTEIN"/>
    <property type="match status" value="1"/>
</dbReference>
<dbReference type="Proteomes" id="UP000320012">
    <property type="component" value="Unassembled WGS sequence"/>
</dbReference>
<evidence type="ECO:0000313" key="4">
    <source>
        <dbReference type="Proteomes" id="UP000320012"/>
    </source>
</evidence>
<organism evidence="3 4">
    <name type="scientific">Weissella cibaria</name>
    <dbReference type="NCBI Taxonomy" id="137591"/>
    <lineage>
        <taxon>Bacteria</taxon>
        <taxon>Bacillati</taxon>
        <taxon>Bacillota</taxon>
        <taxon>Bacilli</taxon>
        <taxon>Lactobacillales</taxon>
        <taxon>Lactobacillaceae</taxon>
        <taxon>Weissella</taxon>
    </lineage>
</organism>
<comment type="caution">
    <text evidence="3">The sequence shown here is derived from an EMBL/GenBank/DDBJ whole genome shotgun (WGS) entry which is preliminary data.</text>
</comment>
<evidence type="ECO:0000313" key="3">
    <source>
        <dbReference type="EMBL" id="TVV26895.1"/>
    </source>
</evidence>
<name>A0A9Q8JGR7_9LACO</name>
<evidence type="ECO:0000259" key="2">
    <source>
        <dbReference type="Pfam" id="PF07510"/>
    </source>
</evidence>
<sequence>MAEQFLSAQTVTLKQYLSRDNGQYTIPFSQRPYEWGEAQVNRLFKDLTALGLSENSEDKHVLNFFTFSNEEGSLKLFDGQQRTVTTLMIYAEGLKIAVERKELEPKFASKRYQNYISDEDEDGNVTSKVVFDKKEVTDVFYSLLDLENKDIFEEYESSDSSIQTFIDNKKYIHELWMVFVAEHPGIKVKDVLTSFMDSSYLIQIVATTEEVAQKMFETLNNTGKSLEDYYVLKNDLVSSLGVENVREKWNKLDDLLGEINRTSFLSTFATLTKGKTSKSELIDTLFNPDAEKEVHEQLLQLLLSVADAYSKAVNPNQLDIIDKNNREKYAYLTEMLTDVFSLKQHIQILTAMIAKKYTDEDKIAVLTTIKNLAVKLLFFKEGRANQFESPLAELAHAIYTEELSVNDIQEILSEGPLYVSDDSLRAIIVEREITTPSARKKAKFVFKELYDYEFENSQSETRLPNILQQIHYEHILPEKPKEKSQWLKDFSDDTERRHLTNVLGNATLLIGLKNEKLGNKEFDVKREVYSTSFLPENKKLAVLTKWTPIEIKKRSNDLAERFIQLYK</sequence>
<dbReference type="EMBL" id="VNHC01000002">
    <property type="protein sequence ID" value="TVV26895.1"/>
    <property type="molecule type" value="Genomic_DNA"/>
</dbReference>
<proteinExistence type="predicted"/>
<evidence type="ECO:0000259" key="1">
    <source>
        <dbReference type="Pfam" id="PF03235"/>
    </source>
</evidence>
<dbReference type="Pfam" id="PF07510">
    <property type="entry name" value="GmrSD_C"/>
    <property type="match status" value="1"/>
</dbReference>
<dbReference type="PANTHER" id="PTHR35149:SF1">
    <property type="entry name" value="DUF5655 DOMAIN-CONTAINING PROTEIN"/>
    <property type="match status" value="1"/>
</dbReference>
<protein>
    <submittedName>
        <fullName evidence="3">DUF262 domain-containing protein</fullName>
    </submittedName>
</protein>
<dbReference type="InterPro" id="IPR004919">
    <property type="entry name" value="GmrSD_N"/>
</dbReference>
<feature type="domain" description="GmrSD restriction endonucleases C-terminal" evidence="2">
    <location>
        <begin position="420"/>
        <end position="560"/>
    </location>
</feature>
<dbReference type="InterPro" id="IPR011089">
    <property type="entry name" value="GmrSD_C"/>
</dbReference>
<gene>
    <name evidence="3" type="ORF">FO435_02820</name>
</gene>